<evidence type="ECO:0000313" key="5">
    <source>
        <dbReference type="RefSeq" id="XP_004502459.1"/>
    </source>
</evidence>
<dbReference type="eggNOG" id="KOG0800">
    <property type="taxonomic scope" value="Eukaryota"/>
</dbReference>
<dbReference type="KEGG" id="cam:101504280"/>
<reference evidence="5" key="2">
    <citation type="submission" date="2025-08" db="UniProtKB">
        <authorList>
            <consortium name="RefSeq"/>
        </authorList>
    </citation>
    <scope>IDENTIFICATION</scope>
    <source>
        <tissue evidence="5">Etiolated seedlings</tissue>
    </source>
</reference>
<dbReference type="Pfam" id="PF13639">
    <property type="entry name" value="zf-RING_2"/>
    <property type="match status" value="1"/>
</dbReference>
<dbReference type="PANTHER" id="PTHR47662">
    <property type="entry name" value="RING-TYPE DOMAIN-CONTAINING PROTEIN"/>
    <property type="match status" value="1"/>
</dbReference>
<feature type="domain" description="RING-type" evidence="3">
    <location>
        <begin position="82"/>
        <end position="124"/>
    </location>
</feature>
<dbReference type="FunFam" id="3.30.40.10:FF:000388">
    <property type="entry name" value="Putative RING zinc finger domain superfamily protein"/>
    <property type="match status" value="1"/>
</dbReference>
<organism evidence="4 5">
    <name type="scientific">Cicer arietinum</name>
    <name type="common">Chickpea</name>
    <name type="synonym">Garbanzo</name>
    <dbReference type="NCBI Taxonomy" id="3827"/>
    <lineage>
        <taxon>Eukaryota</taxon>
        <taxon>Viridiplantae</taxon>
        <taxon>Streptophyta</taxon>
        <taxon>Embryophyta</taxon>
        <taxon>Tracheophyta</taxon>
        <taxon>Spermatophyta</taxon>
        <taxon>Magnoliopsida</taxon>
        <taxon>eudicotyledons</taxon>
        <taxon>Gunneridae</taxon>
        <taxon>Pentapetalae</taxon>
        <taxon>rosids</taxon>
        <taxon>fabids</taxon>
        <taxon>Fabales</taxon>
        <taxon>Fabaceae</taxon>
        <taxon>Papilionoideae</taxon>
        <taxon>50 kb inversion clade</taxon>
        <taxon>NPAAA clade</taxon>
        <taxon>Hologalegina</taxon>
        <taxon>IRL clade</taxon>
        <taxon>Cicereae</taxon>
        <taxon>Cicer</taxon>
    </lineage>
</organism>
<dbReference type="AlphaFoldDB" id="A0A1S2YD83"/>
<keyword evidence="2" id="KW-0812">Transmembrane</keyword>
<dbReference type="OrthoDB" id="8062037at2759"/>
<evidence type="ECO:0000259" key="3">
    <source>
        <dbReference type="PROSITE" id="PS50089"/>
    </source>
</evidence>
<evidence type="ECO:0000256" key="2">
    <source>
        <dbReference type="SAM" id="Phobius"/>
    </source>
</evidence>
<evidence type="ECO:0000313" key="4">
    <source>
        <dbReference type="Proteomes" id="UP000087171"/>
    </source>
</evidence>
<dbReference type="Proteomes" id="UP000087171">
    <property type="component" value="Chromosome Ca5"/>
</dbReference>
<dbReference type="InterPro" id="IPR001841">
    <property type="entry name" value="Znf_RING"/>
</dbReference>
<dbReference type="GeneID" id="101504280"/>
<dbReference type="RefSeq" id="XP_004502459.1">
    <property type="nucleotide sequence ID" value="XM_004502402.3"/>
</dbReference>
<dbReference type="PROSITE" id="PS50089">
    <property type="entry name" value="ZF_RING_2"/>
    <property type="match status" value="1"/>
</dbReference>
<dbReference type="PANTHER" id="PTHR47662:SF3">
    <property type="entry name" value="TRANSCRIPTION FACTOR C2H2 FAMILY-RELATED"/>
    <property type="match status" value="1"/>
</dbReference>
<proteinExistence type="predicted"/>
<accession>A0A1S2YD83</accession>
<reference evidence="4" key="1">
    <citation type="journal article" date="2013" name="Nat. Biotechnol.">
        <title>Draft genome sequence of chickpea (Cicer arietinum) provides a resource for trait improvement.</title>
        <authorList>
            <person name="Varshney R.K."/>
            <person name="Song C."/>
            <person name="Saxena R.K."/>
            <person name="Azam S."/>
            <person name="Yu S."/>
            <person name="Sharpe A.G."/>
            <person name="Cannon S."/>
            <person name="Baek J."/>
            <person name="Rosen B.D."/>
            <person name="Tar'an B."/>
            <person name="Millan T."/>
            <person name="Zhang X."/>
            <person name="Ramsay L.D."/>
            <person name="Iwata A."/>
            <person name="Wang Y."/>
            <person name="Nelson W."/>
            <person name="Farmer A.D."/>
            <person name="Gaur P.M."/>
            <person name="Soderlund C."/>
            <person name="Penmetsa R.V."/>
            <person name="Xu C."/>
            <person name="Bharti A.K."/>
            <person name="He W."/>
            <person name="Winter P."/>
            <person name="Zhao S."/>
            <person name="Hane J.K."/>
            <person name="Carrasquilla-Garcia N."/>
            <person name="Condie J.A."/>
            <person name="Upadhyaya H.D."/>
            <person name="Luo M.C."/>
            <person name="Thudi M."/>
            <person name="Gowda C.L."/>
            <person name="Singh N.P."/>
            <person name="Lichtenzveig J."/>
            <person name="Gali K.K."/>
            <person name="Rubio J."/>
            <person name="Nadarajan N."/>
            <person name="Dolezel J."/>
            <person name="Bansal K.C."/>
            <person name="Xu X."/>
            <person name="Edwards D."/>
            <person name="Zhang G."/>
            <person name="Kahl G."/>
            <person name="Gil J."/>
            <person name="Singh K.B."/>
            <person name="Datta S.K."/>
            <person name="Jackson S.A."/>
            <person name="Wang J."/>
            <person name="Cook D.R."/>
        </authorList>
    </citation>
    <scope>NUCLEOTIDE SEQUENCE [LARGE SCALE GENOMIC DNA]</scope>
    <source>
        <strain evidence="4">cv. CDC Frontier</strain>
    </source>
</reference>
<keyword evidence="1" id="KW-0479">Metal-binding</keyword>
<dbReference type="PaxDb" id="3827-XP_004502459.1"/>
<dbReference type="GO" id="GO:0008270">
    <property type="term" value="F:zinc ion binding"/>
    <property type="evidence" value="ECO:0007669"/>
    <property type="project" value="UniProtKB-KW"/>
</dbReference>
<evidence type="ECO:0000256" key="1">
    <source>
        <dbReference type="PROSITE-ProRule" id="PRU00175"/>
    </source>
</evidence>
<name>A0A1S2YD83_CICAR</name>
<gene>
    <name evidence="5" type="primary">LOC101504280</name>
</gene>
<dbReference type="InterPro" id="IPR013083">
    <property type="entry name" value="Znf_RING/FYVE/PHD"/>
</dbReference>
<dbReference type="Gene3D" id="3.30.40.10">
    <property type="entry name" value="Zinc/RING finger domain, C3HC4 (zinc finger)"/>
    <property type="match status" value="1"/>
</dbReference>
<keyword evidence="4" id="KW-1185">Reference proteome</keyword>
<dbReference type="SMART" id="SM00184">
    <property type="entry name" value="RING"/>
    <property type="match status" value="1"/>
</dbReference>
<keyword evidence="1" id="KW-0863">Zinc-finger</keyword>
<protein>
    <submittedName>
        <fullName evidence="5">Probable E3 ubiquitin-protein ligase XERICO</fullName>
    </submittedName>
</protein>
<keyword evidence="1" id="KW-0862">Zinc</keyword>
<dbReference type="SUPFAM" id="SSF57850">
    <property type="entry name" value="RING/U-box"/>
    <property type="match status" value="1"/>
</dbReference>
<feature type="transmembrane region" description="Helical" evidence="2">
    <location>
        <begin position="29"/>
        <end position="48"/>
    </location>
</feature>
<sequence>MIQFMFRNIHRETMTIDLSKLFQKLCNKIAILLVFVLVELIILIWRLTSDTRPITTRQYIKFIEEKNPTIRYNKKLKSHVECSVCLSEFEEGEKVRSLKCKHTFHKDCLDKWLQDYLATCPLCRNKVLPDHVVSKHRDQLRNQQGNDFEGNHDNLPYVLFLLRDANTSHLRGHV</sequence>
<keyword evidence="2" id="KW-0472">Membrane</keyword>
<keyword evidence="2" id="KW-1133">Transmembrane helix</keyword>